<protein>
    <submittedName>
        <fullName evidence="2">Type 1 glutamine amidotransferase</fullName>
        <ecNumber evidence="2">3.4.-.-</ecNumber>
    </submittedName>
</protein>
<dbReference type="InterPro" id="IPR044992">
    <property type="entry name" value="ChyE-like"/>
</dbReference>
<dbReference type="EC" id="3.4.-.-" evidence="2"/>
<keyword evidence="2" id="KW-0315">Glutamine amidotransferase</keyword>
<dbReference type="Gene3D" id="3.40.50.880">
    <property type="match status" value="1"/>
</dbReference>
<sequence>MRVYCIQHVSFEKPAMIEDFFTERGAVFSSVCMSEGDSLWEDVPDVLVVMGGPMGVSDDAIYPWLRDEKAYIERCLKAGIKIIGVCLGAQILASILGASVSRAEKGKEIGWFPVFVSPEGSHTSIGSSLPVSFMAFHWHGDEFSLPPGAVSLFYNHHTQVQGFLWDDRVLALQFHLEVTEDLVVSLVDNCAAELADGGDDVMSSAAILAGARLYKDAFRTLLFPILSDFMSL</sequence>
<feature type="domain" description="Glutamine amidotransferase" evidence="1">
    <location>
        <begin position="40"/>
        <end position="180"/>
    </location>
</feature>
<proteinExistence type="predicted"/>
<dbReference type="RefSeq" id="WP_420069664.1">
    <property type="nucleotide sequence ID" value="NZ_JBCHKQ010000002.1"/>
</dbReference>
<accession>A0ABU9UC27</accession>
<organism evidence="2 3">
    <name type="scientific">Rarispira pelagica</name>
    <dbReference type="NCBI Taxonomy" id="3141764"/>
    <lineage>
        <taxon>Bacteria</taxon>
        <taxon>Pseudomonadati</taxon>
        <taxon>Spirochaetota</taxon>
        <taxon>Spirochaetia</taxon>
        <taxon>Winmispirales</taxon>
        <taxon>Winmispiraceae</taxon>
        <taxon>Rarispira</taxon>
    </lineage>
</organism>
<dbReference type="Proteomes" id="UP001466331">
    <property type="component" value="Unassembled WGS sequence"/>
</dbReference>
<comment type="caution">
    <text evidence="2">The sequence shown here is derived from an EMBL/GenBank/DDBJ whole genome shotgun (WGS) entry which is preliminary data.</text>
</comment>
<dbReference type="InterPro" id="IPR029062">
    <property type="entry name" value="Class_I_gatase-like"/>
</dbReference>
<evidence type="ECO:0000313" key="3">
    <source>
        <dbReference type="Proteomes" id="UP001466331"/>
    </source>
</evidence>
<name>A0ABU9UC27_9SPIR</name>
<dbReference type="PANTHER" id="PTHR42695:SF5">
    <property type="entry name" value="GLUTAMINE AMIDOTRANSFERASE YLR126C-RELATED"/>
    <property type="match status" value="1"/>
</dbReference>
<dbReference type="EMBL" id="JBCHKQ010000002">
    <property type="protein sequence ID" value="MEM5948218.1"/>
    <property type="molecule type" value="Genomic_DNA"/>
</dbReference>
<gene>
    <name evidence="2" type="ORF">WKV44_06655</name>
</gene>
<keyword evidence="2" id="KW-0378">Hydrolase</keyword>
<dbReference type="PANTHER" id="PTHR42695">
    <property type="entry name" value="GLUTAMINE AMIDOTRANSFERASE YLR126C-RELATED"/>
    <property type="match status" value="1"/>
</dbReference>
<dbReference type="Pfam" id="PF00117">
    <property type="entry name" value="GATase"/>
    <property type="match status" value="1"/>
</dbReference>
<dbReference type="SUPFAM" id="SSF52317">
    <property type="entry name" value="Class I glutamine amidotransferase-like"/>
    <property type="match status" value="1"/>
</dbReference>
<keyword evidence="3" id="KW-1185">Reference proteome</keyword>
<dbReference type="GO" id="GO:0016787">
    <property type="term" value="F:hydrolase activity"/>
    <property type="evidence" value="ECO:0007669"/>
    <property type="project" value="UniProtKB-KW"/>
</dbReference>
<dbReference type="CDD" id="cd01741">
    <property type="entry name" value="GATase1_1"/>
    <property type="match status" value="1"/>
</dbReference>
<evidence type="ECO:0000259" key="1">
    <source>
        <dbReference type="Pfam" id="PF00117"/>
    </source>
</evidence>
<dbReference type="PROSITE" id="PS51273">
    <property type="entry name" value="GATASE_TYPE_1"/>
    <property type="match status" value="1"/>
</dbReference>
<dbReference type="InterPro" id="IPR017926">
    <property type="entry name" value="GATASE"/>
</dbReference>
<reference evidence="2 3" key="1">
    <citation type="submission" date="2024-03" db="EMBL/GenBank/DDBJ databases">
        <title>Ignisphaera cupida sp. nov., a hyperthermophilic hydrolytic archaeon from a hot spring of Kamchatka, and proposal of Ignisphaeraceae fam. nov.</title>
        <authorList>
            <person name="Podosokorskaya O.A."/>
            <person name="Elcheninov A.G."/>
            <person name="Maltseva A.I."/>
            <person name="Zayulina K.S."/>
            <person name="Novikov A."/>
            <person name="Merkel A.Y."/>
        </authorList>
    </citation>
    <scope>NUCLEOTIDE SEQUENCE [LARGE SCALE GENOMIC DNA]</scope>
    <source>
        <strain evidence="2 3">38H-sp</strain>
    </source>
</reference>
<evidence type="ECO:0000313" key="2">
    <source>
        <dbReference type="EMBL" id="MEM5948218.1"/>
    </source>
</evidence>